<dbReference type="GO" id="GO:0007030">
    <property type="term" value="P:Golgi organization"/>
    <property type="evidence" value="ECO:0007669"/>
    <property type="project" value="TreeGrafter"/>
</dbReference>
<gene>
    <name evidence="3" type="ORF">ZHAS_00014026</name>
</gene>
<evidence type="ECO:0000256" key="1">
    <source>
        <dbReference type="SAM" id="MobiDB-lite"/>
    </source>
</evidence>
<dbReference type="OrthoDB" id="377733at2759"/>
<dbReference type="PANTHER" id="PTHR24092:SF190">
    <property type="entry name" value="PHOSPHOLIPID-TRANSPORTING ATPASE"/>
    <property type="match status" value="1"/>
</dbReference>
<feature type="compositionally biased region" description="Low complexity" evidence="1">
    <location>
        <begin position="48"/>
        <end position="67"/>
    </location>
</feature>
<dbReference type="EMBL" id="KE525312">
    <property type="protein sequence ID" value="KFB46052.1"/>
    <property type="molecule type" value="Genomic_DNA"/>
</dbReference>
<accession>A0A084W758</accession>
<feature type="region of interest" description="Disordered" evidence="1">
    <location>
        <begin position="17"/>
        <end position="141"/>
    </location>
</feature>
<sequence length="562" mass="61145">MPISHATTDSVELEILELRHDSSDDDAVPYGSGHGRGRRGVPVGGGVRRQQVVTLGGSSGTGPTTTLASAEEREMMPRTGAGGGSPPKRKRFRRNRTSTRRKSNSQSCGSLYNLAPTRPLHPQRSEPNVNFYSSPGEQQYEQGGTIDVDFHAPDSSNTLDDAPVLESCETLGAMRSRSGGGARCGSAGTGRLLLSSCGTTGAGMGVAGGCLGGGGGRDGGGGGGSTGSNGGHHHAAQHGFRASIASVLGKLGVWHTNKKPTKAAPVTIHRSETKSSFDRGQSYISNGATRLRSIFGENERRIRANDREYNTQFKYANNYIKTSKYSILTFLPLNLLEQFQRLANFYFLCLLILQLIPAISSLTPVTTAIPLIGVLMLTAIKDAYDDFQRHMSDSQVNNRRSKTLRHGKLVDERWSGVQVGDIIRMDNDQFVAADILLLSSSEPNGLCFIETAELDGETNLKCKQCLPETAAMGQQEDLLWKFNGEIVCEPPNNLLNKFEGTLTWKNQRYPLDNEKILLRGCIIRNTQWCYGVVIFAGKDTKLMQNSGKTKFKRTTIDRLLNL</sequence>
<reference evidence="4" key="2">
    <citation type="submission" date="2020-05" db="UniProtKB">
        <authorList>
            <consortium name="EnsemblMetazoa"/>
        </authorList>
    </citation>
    <scope>IDENTIFICATION</scope>
</reference>
<dbReference type="GO" id="GO:0045332">
    <property type="term" value="P:phospholipid translocation"/>
    <property type="evidence" value="ECO:0007669"/>
    <property type="project" value="TreeGrafter"/>
</dbReference>
<dbReference type="SUPFAM" id="SSF81665">
    <property type="entry name" value="Calcium ATPase, transmembrane domain M"/>
    <property type="match status" value="1"/>
</dbReference>
<evidence type="ECO:0000313" key="5">
    <source>
        <dbReference type="Proteomes" id="UP000030765"/>
    </source>
</evidence>
<dbReference type="OMA" id="REMMPRT"/>
<dbReference type="Gene3D" id="2.70.150.10">
    <property type="entry name" value="Calcium-transporting ATPase, cytoplasmic transduction domain A"/>
    <property type="match status" value="1"/>
</dbReference>
<name>A0A084W758_ANOSI</name>
<dbReference type="EMBL" id="ATLV01021117">
    <property type="status" value="NOT_ANNOTATED_CDS"/>
    <property type="molecule type" value="Genomic_DNA"/>
</dbReference>
<dbReference type="EnsemblMetazoa" id="ASIC014026-RA">
    <property type="protein sequence ID" value="ASIC014026-PA"/>
    <property type="gene ID" value="ASIC014026"/>
</dbReference>
<protein>
    <submittedName>
        <fullName evidence="4">PhoLip_ATPase_N domain-containing protein</fullName>
    </submittedName>
</protein>
<dbReference type="AlphaFoldDB" id="A0A084W758"/>
<dbReference type="SUPFAM" id="SSF81653">
    <property type="entry name" value="Calcium ATPase, transduction domain A"/>
    <property type="match status" value="1"/>
</dbReference>
<proteinExistence type="predicted"/>
<dbReference type="InterPro" id="IPR032631">
    <property type="entry name" value="P-type_ATPase_N"/>
</dbReference>
<dbReference type="InterPro" id="IPR008250">
    <property type="entry name" value="ATPase_P-typ_transduc_dom_A_sf"/>
</dbReference>
<feature type="domain" description="P-type ATPase N-terminal" evidence="2">
    <location>
        <begin position="302"/>
        <end position="367"/>
    </location>
</feature>
<dbReference type="Proteomes" id="UP000030765">
    <property type="component" value="Unassembled WGS sequence"/>
</dbReference>
<dbReference type="Pfam" id="PF16209">
    <property type="entry name" value="PhoLip_ATPase_N"/>
    <property type="match status" value="1"/>
</dbReference>
<dbReference type="PANTHER" id="PTHR24092">
    <property type="entry name" value="PROBABLE PHOSPHOLIPID-TRANSPORTING ATPASE"/>
    <property type="match status" value="1"/>
</dbReference>
<evidence type="ECO:0000313" key="4">
    <source>
        <dbReference type="EnsemblMetazoa" id="ASIC014026-PA"/>
    </source>
</evidence>
<feature type="compositionally biased region" description="Polar residues" evidence="1">
    <location>
        <begin position="125"/>
        <end position="141"/>
    </location>
</feature>
<evidence type="ECO:0000259" key="2">
    <source>
        <dbReference type="Pfam" id="PF16209"/>
    </source>
</evidence>
<organism evidence="3">
    <name type="scientific">Anopheles sinensis</name>
    <name type="common">Mosquito</name>
    <dbReference type="NCBI Taxonomy" id="74873"/>
    <lineage>
        <taxon>Eukaryota</taxon>
        <taxon>Metazoa</taxon>
        <taxon>Ecdysozoa</taxon>
        <taxon>Arthropoda</taxon>
        <taxon>Hexapoda</taxon>
        <taxon>Insecta</taxon>
        <taxon>Pterygota</taxon>
        <taxon>Neoptera</taxon>
        <taxon>Endopterygota</taxon>
        <taxon>Diptera</taxon>
        <taxon>Nematocera</taxon>
        <taxon>Culicoidea</taxon>
        <taxon>Culicidae</taxon>
        <taxon>Anophelinae</taxon>
        <taxon>Anopheles</taxon>
    </lineage>
</organism>
<dbReference type="GO" id="GO:0005802">
    <property type="term" value="C:trans-Golgi network"/>
    <property type="evidence" value="ECO:0007669"/>
    <property type="project" value="TreeGrafter"/>
</dbReference>
<reference evidence="3 5" key="1">
    <citation type="journal article" date="2014" name="BMC Genomics">
        <title>Genome sequence of Anopheles sinensis provides insight into genetics basis of mosquito competence for malaria parasites.</title>
        <authorList>
            <person name="Zhou D."/>
            <person name="Zhang D."/>
            <person name="Ding G."/>
            <person name="Shi L."/>
            <person name="Hou Q."/>
            <person name="Ye Y."/>
            <person name="Xu Y."/>
            <person name="Zhou H."/>
            <person name="Xiong C."/>
            <person name="Li S."/>
            <person name="Yu J."/>
            <person name="Hong S."/>
            <person name="Yu X."/>
            <person name="Zou P."/>
            <person name="Chen C."/>
            <person name="Chang X."/>
            <person name="Wang W."/>
            <person name="Lv Y."/>
            <person name="Sun Y."/>
            <person name="Ma L."/>
            <person name="Shen B."/>
            <person name="Zhu C."/>
        </authorList>
    </citation>
    <scope>NUCLEOTIDE SEQUENCE [LARGE SCALE GENOMIC DNA]</scope>
</reference>
<feature type="compositionally biased region" description="Basic residues" evidence="1">
    <location>
        <begin position="87"/>
        <end position="103"/>
    </location>
</feature>
<dbReference type="GO" id="GO:0140326">
    <property type="term" value="F:ATPase-coupled intramembrane lipid transporter activity"/>
    <property type="evidence" value="ECO:0007669"/>
    <property type="project" value="TreeGrafter"/>
</dbReference>
<keyword evidence="5" id="KW-1185">Reference proteome</keyword>
<dbReference type="GO" id="GO:0005886">
    <property type="term" value="C:plasma membrane"/>
    <property type="evidence" value="ECO:0007669"/>
    <property type="project" value="TreeGrafter"/>
</dbReference>
<evidence type="ECO:0000313" key="3">
    <source>
        <dbReference type="EMBL" id="KFB46052.1"/>
    </source>
</evidence>
<dbReference type="STRING" id="74873.A0A084W758"/>
<dbReference type="VEuPathDB" id="VectorBase:ASIC014026"/>
<dbReference type="VEuPathDB" id="VectorBase:ASIS010222"/>
<dbReference type="InterPro" id="IPR023298">
    <property type="entry name" value="ATPase_P-typ_TM_dom_sf"/>
</dbReference>